<feature type="compositionally biased region" description="Acidic residues" evidence="2">
    <location>
        <begin position="1187"/>
        <end position="1196"/>
    </location>
</feature>
<keyword evidence="1" id="KW-0175">Coiled coil</keyword>
<organism evidence="3 4">
    <name type="scientific">Phytophthora fragariae</name>
    <dbReference type="NCBI Taxonomy" id="53985"/>
    <lineage>
        <taxon>Eukaryota</taxon>
        <taxon>Sar</taxon>
        <taxon>Stramenopiles</taxon>
        <taxon>Oomycota</taxon>
        <taxon>Peronosporomycetes</taxon>
        <taxon>Peronosporales</taxon>
        <taxon>Peronosporaceae</taxon>
        <taxon>Phytophthora</taxon>
    </lineage>
</organism>
<feature type="region of interest" description="Disordered" evidence="2">
    <location>
        <begin position="853"/>
        <end position="954"/>
    </location>
</feature>
<dbReference type="EMBL" id="QXGA01003880">
    <property type="protein sequence ID" value="KAE9078400.1"/>
    <property type="molecule type" value="Genomic_DNA"/>
</dbReference>
<feature type="compositionally biased region" description="Basic residues" evidence="2">
    <location>
        <begin position="614"/>
        <end position="635"/>
    </location>
</feature>
<reference evidence="3 4" key="1">
    <citation type="submission" date="2018-08" db="EMBL/GenBank/DDBJ databases">
        <title>Genomic investigation of the strawberry pathogen Phytophthora fragariae indicates pathogenicity is determined by transcriptional variation in three key races.</title>
        <authorList>
            <person name="Adams T.M."/>
            <person name="Armitage A.D."/>
            <person name="Sobczyk M.K."/>
            <person name="Bates H.J."/>
            <person name="Dunwell J.M."/>
            <person name="Nellist C.F."/>
            <person name="Harrison R.J."/>
        </authorList>
    </citation>
    <scope>NUCLEOTIDE SEQUENCE [LARGE SCALE GENOMIC DNA]</scope>
    <source>
        <strain evidence="3 4">NOV-5</strain>
    </source>
</reference>
<feature type="compositionally biased region" description="Basic and acidic residues" evidence="2">
    <location>
        <begin position="48"/>
        <end position="58"/>
    </location>
</feature>
<feature type="region of interest" description="Disordered" evidence="2">
    <location>
        <begin position="1"/>
        <end position="88"/>
    </location>
</feature>
<feature type="compositionally biased region" description="Polar residues" evidence="2">
    <location>
        <begin position="862"/>
        <end position="872"/>
    </location>
</feature>
<feature type="region of interest" description="Disordered" evidence="2">
    <location>
        <begin position="416"/>
        <end position="517"/>
    </location>
</feature>
<comment type="caution">
    <text evidence="3">The sequence shown here is derived from an EMBL/GenBank/DDBJ whole genome shotgun (WGS) entry which is preliminary data.</text>
</comment>
<feature type="compositionally biased region" description="Polar residues" evidence="2">
    <location>
        <begin position="826"/>
        <end position="836"/>
    </location>
</feature>
<feature type="region of interest" description="Disordered" evidence="2">
    <location>
        <begin position="1133"/>
        <end position="1201"/>
    </location>
</feature>
<protein>
    <recommendedName>
        <fullName evidence="5">Retrotransposon gag domain-containing protein</fullName>
    </recommendedName>
</protein>
<accession>A0A6A3QKK4</accession>
<feature type="compositionally biased region" description="Basic and acidic residues" evidence="2">
    <location>
        <begin position="1174"/>
        <end position="1183"/>
    </location>
</feature>
<feature type="compositionally biased region" description="Low complexity" evidence="2">
    <location>
        <begin position="446"/>
        <end position="466"/>
    </location>
</feature>
<sequence>MQEGEREEEGRGSASRASRRVQGLPPEETKSLDEVKREARKANAAKRKAAEEKKKLAAAEEQSSSGLDVQDAHQVLLDDGRDEDLPDDVVSVIAGGGEELKIPALGMPEDEVKILEDPARRPEGTPNEVSLVVDGVSDSPQPDEEVEVFPEGDVELLDKASLVKTEKPVVTVQDDKELPGVDSAVPVLETPGPRPVETPRRDLGVSVAEIQARDYVAEQVRRWVRAPSGRISPPSVEYTWPAVTLDTAGWQTAILATSGYLLEWSLSATSEDAWVVELRPERRMPAMAQDLTAATIPPGLSSPRESVAALQTLLCEAGFEFTNLVPEWFKTRASKIHRSKVYKVVADLLQLLGVEMLEWQQVTAKASGRSVLPEGVKLERPPRLDYHAEDAEGDLFMNDYESDLLSREFVMRSRTLGVRTTRSPRGSSQSEPDAKRPQAHPPQPPSLSSLPLYASSGTGPSTVPPSEGDSVAQMSGSRKTESNSVPSQSDVSGQSSVSQRSFVTGSLSSRDESSGSSMWSYEGGHMPYVGYHPMVMTAHGAGGFMPSGPEMGMYVQQTIIPPVQESKPDVGDVDMMDSERDVKTVKTSQRRTRRKDRRPDTSSDDESSDDSRYSRRRERGRRRSSKRTSGRHRSTSRYSERSNRSGYSVKSTGSTVAAMEFMQKMAESMTKMKDSMASVEEKVAQVQKQSTRVEKENVPPLISSNVANFVPMSPEVVEALRAEAALNERQRMEAALGDFQAQLESEKNRQALEVAEEKARLESEGKRQALELEATRKESLALQEARERDREAAINVQKYYASQLREKRAATTQSNPRVEVPMPSQVPAQTAQTTADNHFAAQLQATLRNFQQAKVKNDAASRSRSATQVKTEQSSEKRGPPGRTPPGGSDPPKKDAGKSGSSRRGSARRISKRGNDPHDSDPDSDADKKDDESSDDSDSSFFEESVPNAMTSKTSQAGTTVFTYKPYVNASALEDFDEKASLSTRIRWLEKFQSMAVQGGWSDKMRIYEMKLKLPSSARDWCYNLDEDVRHSWKRFLKAFKEKYCKAKTSDSERYYSMTQKKTEAPLEFFYRLNRVADKAGINFRKSSKERERHFKMFMKKLLDSSLRSTLQGQRLHSLEDLEFVLKQYEEMHQDDDYETPPPRRESRPDYMSAGKFRPKRPAKAYVAQSKVKSSSEDEKQVHFQETTEEIPEQEVETGSSEIQLPEDWSQVYRAMENAGWNPPPREFRPNDSSPRFGKPPDTSRFCETCKRFGHNEDRCWSGLQCDRCHQQGHPAQYCKTSPCKFCAGFHGEVCEGSRIFQKLRVLASQGAFEMSKSLWKQALGGEENSGEEQLNL</sequence>
<feature type="coiled-coil region" evidence="1">
    <location>
        <begin position="662"/>
        <end position="696"/>
    </location>
</feature>
<feature type="region of interest" description="Disordered" evidence="2">
    <location>
        <begin position="804"/>
        <end position="839"/>
    </location>
</feature>
<feature type="compositionally biased region" description="Basic and acidic residues" evidence="2">
    <location>
        <begin position="913"/>
        <end position="931"/>
    </location>
</feature>
<feature type="region of interest" description="Disordered" evidence="2">
    <location>
        <begin position="1221"/>
        <end position="1240"/>
    </location>
</feature>
<gene>
    <name evidence="3" type="ORF">PF006_g27728</name>
</gene>
<evidence type="ECO:0000313" key="4">
    <source>
        <dbReference type="Proteomes" id="UP000440732"/>
    </source>
</evidence>
<feature type="region of interest" description="Disordered" evidence="2">
    <location>
        <begin position="117"/>
        <end position="144"/>
    </location>
</feature>
<dbReference type="Proteomes" id="UP000440732">
    <property type="component" value="Unassembled WGS sequence"/>
</dbReference>
<evidence type="ECO:0000313" key="3">
    <source>
        <dbReference type="EMBL" id="KAE9078400.1"/>
    </source>
</evidence>
<feature type="region of interest" description="Disordered" evidence="2">
    <location>
        <begin position="562"/>
        <end position="651"/>
    </location>
</feature>
<evidence type="ECO:0000256" key="2">
    <source>
        <dbReference type="SAM" id="MobiDB-lite"/>
    </source>
</evidence>
<proteinExistence type="predicted"/>
<feature type="compositionally biased region" description="Basic and acidic residues" evidence="2">
    <location>
        <begin position="27"/>
        <end position="41"/>
    </location>
</feature>
<feature type="compositionally biased region" description="Low complexity" evidence="2">
    <location>
        <begin position="484"/>
        <end position="501"/>
    </location>
</feature>
<feature type="compositionally biased region" description="Polar residues" evidence="2">
    <location>
        <begin position="418"/>
        <end position="431"/>
    </location>
</feature>
<evidence type="ECO:0000256" key="1">
    <source>
        <dbReference type="SAM" id="Coils"/>
    </source>
</evidence>
<evidence type="ECO:0008006" key="5">
    <source>
        <dbReference type="Google" id="ProtNLM"/>
    </source>
</evidence>
<name>A0A6A3QKK4_9STRA</name>
<feature type="coiled-coil region" evidence="1">
    <location>
        <begin position="722"/>
        <end position="778"/>
    </location>
</feature>